<gene>
    <name evidence="2" type="ORF">ENSA5_61820</name>
</gene>
<protein>
    <submittedName>
        <fullName evidence="2">Uncharacterized protein</fullName>
    </submittedName>
</protein>
<feature type="signal peptide" evidence="1">
    <location>
        <begin position="1"/>
        <end position="20"/>
    </location>
</feature>
<dbReference type="EMBL" id="PVNK01000269">
    <property type="protein sequence ID" value="PRP90748.1"/>
    <property type="molecule type" value="Genomic_DNA"/>
</dbReference>
<dbReference type="Proteomes" id="UP000237968">
    <property type="component" value="Unassembled WGS sequence"/>
</dbReference>
<keyword evidence="1" id="KW-0732">Signal</keyword>
<sequence length="192" mass="20745">MLGFVPCRAILGLAALITLAASCETKPGPGSDEGAGTAETAECEPASIIDHQQWQTVEAAADPRADHRPDPVECGIAGWYIENDLLEIDTNYCNYLALRQPSLVAIEAGQTVGLGMYHFDLVAPEPALAHVAVYVEGQLLWEDSVEIPGAAKVYLEEIESPFRIGVGDEVVFHLHNHGQNTWVLQELTLVCP</sequence>
<keyword evidence="3" id="KW-1185">Reference proteome</keyword>
<evidence type="ECO:0000313" key="3">
    <source>
        <dbReference type="Proteomes" id="UP000237968"/>
    </source>
</evidence>
<comment type="caution">
    <text evidence="2">The sequence shown here is derived from an EMBL/GenBank/DDBJ whole genome shotgun (WGS) entry which is preliminary data.</text>
</comment>
<evidence type="ECO:0000256" key="1">
    <source>
        <dbReference type="SAM" id="SignalP"/>
    </source>
</evidence>
<organism evidence="2 3">
    <name type="scientific">Enhygromyxa salina</name>
    <dbReference type="NCBI Taxonomy" id="215803"/>
    <lineage>
        <taxon>Bacteria</taxon>
        <taxon>Pseudomonadati</taxon>
        <taxon>Myxococcota</taxon>
        <taxon>Polyangia</taxon>
        <taxon>Nannocystales</taxon>
        <taxon>Nannocystaceae</taxon>
        <taxon>Enhygromyxa</taxon>
    </lineage>
</organism>
<name>A0A2S9XD12_9BACT</name>
<reference evidence="2 3" key="1">
    <citation type="submission" date="2018-03" db="EMBL/GenBank/DDBJ databases">
        <title>Draft Genome Sequences of the Obligatory Marine Myxobacteria Enhygromyxa salina SWB005.</title>
        <authorList>
            <person name="Poehlein A."/>
            <person name="Moghaddam J.A."/>
            <person name="Harms H."/>
            <person name="Alanjari M."/>
            <person name="Koenig G.M."/>
            <person name="Daniel R."/>
            <person name="Schaeberle T.F."/>
        </authorList>
    </citation>
    <scope>NUCLEOTIDE SEQUENCE [LARGE SCALE GENOMIC DNA]</scope>
    <source>
        <strain evidence="2 3">SWB005</strain>
    </source>
</reference>
<accession>A0A2S9XD12</accession>
<feature type="chain" id="PRO_5015671323" evidence="1">
    <location>
        <begin position="21"/>
        <end position="192"/>
    </location>
</feature>
<proteinExistence type="predicted"/>
<evidence type="ECO:0000313" key="2">
    <source>
        <dbReference type="EMBL" id="PRP90748.1"/>
    </source>
</evidence>
<dbReference type="AlphaFoldDB" id="A0A2S9XD12"/>